<dbReference type="PANTHER" id="PTHR30383:SF5">
    <property type="entry name" value="SGNH HYDROLASE-TYPE ESTERASE DOMAIN-CONTAINING PROTEIN"/>
    <property type="match status" value="1"/>
</dbReference>
<reference evidence="2 3" key="1">
    <citation type="submission" date="2019-03" db="EMBL/GenBank/DDBJ databases">
        <title>Draft genome sequences of novel Actinobacteria.</title>
        <authorList>
            <person name="Sahin N."/>
            <person name="Ay H."/>
            <person name="Saygin H."/>
        </authorList>
    </citation>
    <scope>NUCLEOTIDE SEQUENCE [LARGE SCALE GENOMIC DNA]</scope>
    <source>
        <strain evidence="2 3">DSM 45347</strain>
    </source>
</reference>
<dbReference type="Proteomes" id="UP000295431">
    <property type="component" value="Unassembled WGS sequence"/>
</dbReference>
<sequence>MIFVSHVRFRQSSRARWRRSLSRQARWAGVLLAAVLTAALVVPVGGTAHAESNGGVRVMPLGDSITDGITVPGAYRTGLWHRFVDGGHRVDFVGSLSGGPAELGDRDHEGHSGWRIDQIDAGVVGWLRTSTPHTVLLHIGTNDILQNHDPAGAPARLSALIDHITATAPTAEVFVATIIPIAWSAQETAVRTYNAAIPGIVRSKADVGKHVHLVDMHAALTAADLADGVHPNATGYDKMAAAWYTALRSVPGSIGDPDGGTDPGTRACTATYTMAGQWSGGFQASVKVTAGSAPITGWTVTWRYAGGQSVTQAWNATITSSGPEVTARNADFNGSLGAGAATEFGFLGTWTGANEIPALTCTAS</sequence>
<proteinExistence type="predicted"/>
<dbReference type="RefSeq" id="WP_131938351.1">
    <property type="nucleotide sequence ID" value="NZ_BAAAMX010000009.1"/>
</dbReference>
<dbReference type="Pfam" id="PF13472">
    <property type="entry name" value="Lipase_GDSL_2"/>
    <property type="match status" value="1"/>
</dbReference>
<accession>A0A4R4P5R8</accession>
<dbReference type="GO" id="GO:0004553">
    <property type="term" value="F:hydrolase activity, hydrolyzing O-glycosyl compounds"/>
    <property type="evidence" value="ECO:0007669"/>
    <property type="project" value="InterPro"/>
</dbReference>
<evidence type="ECO:0000259" key="1">
    <source>
        <dbReference type="PROSITE" id="PS51173"/>
    </source>
</evidence>
<dbReference type="InterPro" id="IPR008965">
    <property type="entry name" value="CBM2/CBM3_carb-bd_dom_sf"/>
</dbReference>
<dbReference type="InterPro" id="IPR051532">
    <property type="entry name" value="Ester_Hydrolysis_Enzymes"/>
</dbReference>
<dbReference type="SUPFAM" id="SSF52266">
    <property type="entry name" value="SGNH hydrolase"/>
    <property type="match status" value="1"/>
</dbReference>
<dbReference type="EMBL" id="SMJW01000027">
    <property type="protein sequence ID" value="TDC17811.1"/>
    <property type="molecule type" value="Genomic_DNA"/>
</dbReference>
<dbReference type="Gene3D" id="3.40.50.1110">
    <property type="entry name" value="SGNH hydrolase"/>
    <property type="match status" value="1"/>
</dbReference>
<comment type="caution">
    <text evidence="2">The sequence shown here is derived from an EMBL/GenBank/DDBJ whole genome shotgun (WGS) entry which is preliminary data.</text>
</comment>
<dbReference type="CDD" id="cd01833">
    <property type="entry name" value="XynB_like"/>
    <property type="match status" value="1"/>
</dbReference>
<gene>
    <name evidence="2" type="ORF">E1284_07955</name>
</gene>
<dbReference type="Gene3D" id="2.60.40.290">
    <property type="match status" value="1"/>
</dbReference>
<keyword evidence="3" id="KW-1185">Reference proteome</keyword>
<evidence type="ECO:0000313" key="3">
    <source>
        <dbReference type="Proteomes" id="UP000295431"/>
    </source>
</evidence>
<dbReference type="Pfam" id="PF00553">
    <property type="entry name" value="CBM_2"/>
    <property type="match status" value="1"/>
</dbReference>
<feature type="domain" description="CBM2" evidence="1">
    <location>
        <begin position="261"/>
        <end position="364"/>
    </location>
</feature>
<dbReference type="GO" id="GO:0030247">
    <property type="term" value="F:polysaccharide binding"/>
    <property type="evidence" value="ECO:0007669"/>
    <property type="project" value="UniProtKB-UniRule"/>
</dbReference>
<dbReference type="InterPro" id="IPR012291">
    <property type="entry name" value="CBM2_carb-bd_dom_sf"/>
</dbReference>
<dbReference type="PROSITE" id="PS51173">
    <property type="entry name" value="CBM2"/>
    <property type="match status" value="1"/>
</dbReference>
<name>A0A4R4P5R8_9ACTN</name>
<dbReference type="AlphaFoldDB" id="A0A4R4P5R8"/>
<dbReference type="PANTHER" id="PTHR30383">
    <property type="entry name" value="THIOESTERASE 1/PROTEASE 1/LYSOPHOSPHOLIPASE L1"/>
    <property type="match status" value="1"/>
</dbReference>
<dbReference type="OrthoDB" id="468550at2"/>
<dbReference type="InterPro" id="IPR001919">
    <property type="entry name" value="CBD2"/>
</dbReference>
<dbReference type="InterPro" id="IPR013830">
    <property type="entry name" value="SGNH_hydro"/>
</dbReference>
<organism evidence="2 3">
    <name type="scientific">Actinomadura bangladeshensis</name>
    <dbReference type="NCBI Taxonomy" id="453573"/>
    <lineage>
        <taxon>Bacteria</taxon>
        <taxon>Bacillati</taxon>
        <taxon>Actinomycetota</taxon>
        <taxon>Actinomycetes</taxon>
        <taxon>Streptosporangiales</taxon>
        <taxon>Thermomonosporaceae</taxon>
        <taxon>Actinomadura</taxon>
    </lineage>
</organism>
<keyword evidence="2" id="KW-0378">Hydrolase</keyword>
<dbReference type="GO" id="GO:0005975">
    <property type="term" value="P:carbohydrate metabolic process"/>
    <property type="evidence" value="ECO:0007669"/>
    <property type="project" value="InterPro"/>
</dbReference>
<dbReference type="InterPro" id="IPR036514">
    <property type="entry name" value="SGNH_hydro_sf"/>
</dbReference>
<dbReference type="GO" id="GO:0004622">
    <property type="term" value="F:phosphatidylcholine lysophospholipase activity"/>
    <property type="evidence" value="ECO:0007669"/>
    <property type="project" value="TreeGrafter"/>
</dbReference>
<dbReference type="SUPFAM" id="SSF49384">
    <property type="entry name" value="Carbohydrate-binding domain"/>
    <property type="match status" value="1"/>
</dbReference>
<evidence type="ECO:0000313" key="2">
    <source>
        <dbReference type="EMBL" id="TDC17811.1"/>
    </source>
</evidence>
<protein>
    <submittedName>
        <fullName evidence="2">SGNH hydrolase</fullName>
    </submittedName>
</protein>
<dbReference type="SMART" id="SM00637">
    <property type="entry name" value="CBD_II"/>
    <property type="match status" value="1"/>
</dbReference>